<keyword evidence="2" id="KW-1185">Reference proteome</keyword>
<dbReference type="Gramene" id="OMO63730">
    <property type="protein sequence ID" value="OMO63730"/>
    <property type="gene ID" value="CCACVL1_22325"/>
</dbReference>
<evidence type="ECO:0000313" key="1">
    <source>
        <dbReference type="EMBL" id="OMO63730.1"/>
    </source>
</evidence>
<accession>A0A1R3H0E9</accession>
<proteinExistence type="predicted"/>
<comment type="caution">
    <text evidence="1">The sequence shown here is derived from an EMBL/GenBank/DDBJ whole genome shotgun (WGS) entry which is preliminary data.</text>
</comment>
<dbReference type="EMBL" id="AWWV01012886">
    <property type="protein sequence ID" value="OMO63730.1"/>
    <property type="molecule type" value="Genomic_DNA"/>
</dbReference>
<evidence type="ECO:0000313" key="2">
    <source>
        <dbReference type="Proteomes" id="UP000188268"/>
    </source>
</evidence>
<name>A0A1R3H0E9_COCAP</name>
<gene>
    <name evidence="1" type="ORF">CCACVL1_22325</name>
</gene>
<dbReference type="Proteomes" id="UP000188268">
    <property type="component" value="Unassembled WGS sequence"/>
</dbReference>
<protein>
    <submittedName>
        <fullName evidence="1">Uncharacterized protein</fullName>
    </submittedName>
</protein>
<reference evidence="1 2" key="1">
    <citation type="submission" date="2013-09" db="EMBL/GenBank/DDBJ databases">
        <title>Corchorus capsularis genome sequencing.</title>
        <authorList>
            <person name="Alam M."/>
            <person name="Haque M.S."/>
            <person name="Islam M.S."/>
            <person name="Emdad E.M."/>
            <person name="Islam M.M."/>
            <person name="Ahmed B."/>
            <person name="Halim A."/>
            <person name="Hossen Q.M.M."/>
            <person name="Hossain M.Z."/>
            <person name="Ahmed R."/>
            <person name="Khan M.M."/>
            <person name="Islam R."/>
            <person name="Rashid M.M."/>
            <person name="Khan S.A."/>
            <person name="Rahman M.S."/>
            <person name="Alam M."/>
        </authorList>
    </citation>
    <scope>NUCLEOTIDE SEQUENCE [LARGE SCALE GENOMIC DNA]</scope>
    <source>
        <strain evidence="2">cv. CVL-1</strain>
        <tissue evidence="1">Whole seedling</tissue>
    </source>
</reference>
<organism evidence="1 2">
    <name type="scientific">Corchorus capsularis</name>
    <name type="common">Jute</name>
    <dbReference type="NCBI Taxonomy" id="210143"/>
    <lineage>
        <taxon>Eukaryota</taxon>
        <taxon>Viridiplantae</taxon>
        <taxon>Streptophyta</taxon>
        <taxon>Embryophyta</taxon>
        <taxon>Tracheophyta</taxon>
        <taxon>Spermatophyta</taxon>
        <taxon>Magnoliopsida</taxon>
        <taxon>eudicotyledons</taxon>
        <taxon>Gunneridae</taxon>
        <taxon>Pentapetalae</taxon>
        <taxon>rosids</taxon>
        <taxon>malvids</taxon>
        <taxon>Malvales</taxon>
        <taxon>Malvaceae</taxon>
        <taxon>Grewioideae</taxon>
        <taxon>Apeibeae</taxon>
        <taxon>Corchorus</taxon>
    </lineage>
</organism>
<sequence length="131" mass="15150">MNRPPLGLAPVLASEFDKDSHYSSKGKGRVNFYPAFLIAEPRISGFNAEKVIRRLRFDDHYRVEVRGFERGILVLLRKSIGKVQVFEKAGQFISIIIEENDCFRWALSAIYAKSLMRRGAWDHDWSNYALN</sequence>
<dbReference type="AlphaFoldDB" id="A0A1R3H0E9"/>